<dbReference type="GO" id="GO:0015035">
    <property type="term" value="F:protein-disulfide reductase activity"/>
    <property type="evidence" value="ECO:0007669"/>
    <property type="project" value="UniProtKB-UniRule"/>
</dbReference>
<dbReference type="InterPro" id="IPR003752">
    <property type="entry name" value="DiS_bond_form_DsbB/BdbC"/>
</dbReference>
<dbReference type="NCBIfam" id="NF001863">
    <property type="entry name" value="PRK00611.1"/>
    <property type="match status" value="1"/>
</dbReference>
<comment type="similarity">
    <text evidence="2 12">Belongs to the DsbB family. BdbC subfamily.</text>
</comment>
<comment type="function">
    <text evidence="12">Required for disulfide bond formation in some proteins.</text>
</comment>
<evidence type="ECO:0000256" key="13">
    <source>
        <dbReference type="SAM" id="Phobius"/>
    </source>
</evidence>
<keyword evidence="10 12" id="KW-0143">Chaperone</keyword>
<feature type="disulfide bond" description="Redox-active" evidence="12">
    <location>
        <begin position="43"/>
        <end position="46"/>
    </location>
</feature>
<dbReference type="KEGG" id="cav:M832_03710"/>
<keyword evidence="6 12" id="KW-1133">Transmembrane helix</keyword>
<evidence type="ECO:0000313" key="14">
    <source>
        <dbReference type="EMBL" id="AHK63236.1"/>
    </source>
</evidence>
<dbReference type="GO" id="GO:0005886">
    <property type="term" value="C:plasma membrane"/>
    <property type="evidence" value="ECO:0007669"/>
    <property type="project" value="UniProtKB-SubCell"/>
</dbReference>
<dbReference type="HOGENOM" id="CLU_128688_0_0_0"/>
<dbReference type="STRING" id="1229831.M832_03710"/>
<keyword evidence="8 12" id="KW-0472">Membrane</keyword>
<evidence type="ECO:0000256" key="7">
    <source>
        <dbReference type="ARBA" id="ARBA00023002"/>
    </source>
</evidence>
<dbReference type="Gene3D" id="1.20.1550.10">
    <property type="entry name" value="DsbB-like"/>
    <property type="match status" value="1"/>
</dbReference>
<dbReference type="EMBL" id="CP006571">
    <property type="protein sequence ID" value="AHK63236.1"/>
    <property type="molecule type" value="Genomic_DNA"/>
</dbReference>
<evidence type="ECO:0000256" key="9">
    <source>
        <dbReference type="ARBA" id="ARBA00023157"/>
    </source>
</evidence>
<evidence type="ECO:0000256" key="1">
    <source>
        <dbReference type="ARBA" id="ARBA00004141"/>
    </source>
</evidence>
<proteinExistence type="inferred from homology"/>
<keyword evidence="11 12" id="KW-0676">Redox-active center</keyword>
<feature type="transmembrane region" description="Helical" evidence="13">
    <location>
        <begin position="12"/>
        <end position="35"/>
    </location>
</feature>
<keyword evidence="5 12" id="KW-0249">Electron transport</keyword>
<dbReference type="GO" id="GO:0006457">
    <property type="term" value="P:protein folding"/>
    <property type="evidence" value="ECO:0007669"/>
    <property type="project" value="InterPro"/>
</dbReference>
<comment type="subcellular location">
    <subcellularLocation>
        <location evidence="12">Cell membrane</location>
        <topology evidence="12">Multi-pass membrane protein</topology>
    </subcellularLocation>
    <subcellularLocation>
        <location evidence="1">Membrane</location>
        <topology evidence="1">Multi-pass membrane protein</topology>
    </subcellularLocation>
</comment>
<evidence type="ECO:0000313" key="15">
    <source>
        <dbReference type="Proteomes" id="UP000019433"/>
    </source>
</evidence>
<comment type="caution">
    <text evidence="12">Lacks conserved residue(s) required for the propagation of feature annotation.</text>
</comment>
<evidence type="ECO:0000256" key="4">
    <source>
        <dbReference type="ARBA" id="ARBA00022692"/>
    </source>
</evidence>
<gene>
    <name evidence="14" type="primary">bdbC</name>
    <name evidence="14" type="ORF">M832_03710</name>
</gene>
<dbReference type="eggNOG" id="COG1495">
    <property type="taxonomic scope" value="Bacteria"/>
</dbReference>
<evidence type="ECO:0000256" key="12">
    <source>
        <dbReference type="HAMAP-Rule" id="MF_00287"/>
    </source>
</evidence>
<evidence type="ECO:0000256" key="5">
    <source>
        <dbReference type="ARBA" id="ARBA00022982"/>
    </source>
</evidence>
<evidence type="ECO:0000256" key="11">
    <source>
        <dbReference type="ARBA" id="ARBA00023284"/>
    </source>
</evidence>
<feature type="transmembrane region" description="Helical" evidence="13">
    <location>
        <begin position="73"/>
        <end position="92"/>
    </location>
</feature>
<keyword evidence="12" id="KW-1003">Cell membrane</keyword>
<accession>W8JFB8</accession>
<keyword evidence="3 12" id="KW-0813">Transport</keyword>
<keyword evidence="4 12" id="KW-0812">Transmembrane</keyword>
<protein>
    <recommendedName>
        <fullName evidence="12">Probable disulfide formation protein</fullName>
    </recommendedName>
    <alternativeName>
        <fullName evidence="12">Disulfide oxidoreductase</fullName>
    </alternativeName>
    <alternativeName>
        <fullName evidence="12">Thiol-disulfide oxidoreductase</fullName>
    </alternativeName>
</protein>
<dbReference type="AlphaFoldDB" id="W8JFB8"/>
<keyword evidence="9 12" id="KW-1015">Disulfide bond</keyword>
<dbReference type="SUPFAM" id="SSF158442">
    <property type="entry name" value="DsbB-like"/>
    <property type="match status" value="1"/>
</dbReference>
<feature type="transmembrane region" description="Helical" evidence="13">
    <location>
        <begin position="112"/>
        <end position="137"/>
    </location>
</feature>
<organism evidence="14 15">
    <name type="scientific">Chlamydia avium 10DC88</name>
    <dbReference type="NCBI Taxonomy" id="1229831"/>
    <lineage>
        <taxon>Bacteria</taxon>
        <taxon>Pseudomonadati</taxon>
        <taxon>Chlamydiota</taxon>
        <taxon>Chlamydiia</taxon>
        <taxon>Chlamydiales</taxon>
        <taxon>Chlamydiaceae</taxon>
        <taxon>Chlamydia/Chlamydophila group</taxon>
        <taxon>Chlamydia</taxon>
    </lineage>
</organism>
<keyword evidence="7 12" id="KW-0560">Oxidoreductase</keyword>
<dbReference type="Proteomes" id="UP000019433">
    <property type="component" value="Chromosome"/>
</dbReference>
<evidence type="ECO:0000256" key="3">
    <source>
        <dbReference type="ARBA" id="ARBA00022448"/>
    </source>
</evidence>
<dbReference type="PANTHER" id="PTHR43469:SF1">
    <property type="entry name" value="SPBETA PROPHAGE-DERIVED DISULFIDE BOND FORMATION PROTEIN B"/>
    <property type="match status" value="1"/>
</dbReference>
<dbReference type="PIRSF" id="PIRSF036659">
    <property type="entry name" value="BdbC"/>
    <property type="match status" value="1"/>
</dbReference>
<dbReference type="HAMAP" id="MF_00287">
    <property type="entry name" value="BdbC"/>
    <property type="match status" value="1"/>
</dbReference>
<dbReference type="Pfam" id="PF02600">
    <property type="entry name" value="DsbB"/>
    <property type="match status" value="1"/>
</dbReference>
<evidence type="ECO:0000256" key="8">
    <source>
        <dbReference type="ARBA" id="ARBA00023136"/>
    </source>
</evidence>
<sequence>MYRMRTLMIKLLRNYSLYFAWLICCIGTITSVYYSYLLNIEPCVLCYYQRICLFPLSIILGIATYRDDALVKIYALPMSLIGMGIAVYQICLQEISGMTLEICGRVSCSTKLFIFGFITIPMASALAFCAISCLLIVSQSSRK</sequence>
<feature type="transmembrane region" description="Helical" evidence="13">
    <location>
        <begin position="47"/>
        <end position="66"/>
    </location>
</feature>
<dbReference type="InterPro" id="IPR012187">
    <property type="entry name" value="Disulphide_bond_form_BdbC"/>
</dbReference>
<evidence type="ECO:0000256" key="2">
    <source>
        <dbReference type="ARBA" id="ARBA00007602"/>
    </source>
</evidence>
<dbReference type="PANTHER" id="PTHR43469">
    <property type="entry name" value="DISULFIDE FORMATION PROTEIN-RELATED"/>
    <property type="match status" value="1"/>
</dbReference>
<dbReference type="InterPro" id="IPR023380">
    <property type="entry name" value="DsbB-like_sf"/>
</dbReference>
<reference evidence="14 15" key="1">
    <citation type="journal article" date="2014" name="Syst. Appl. Microbiol.">
        <title>Evidence for the existence of two new members of the family Chlamydiaceae and proposal of Chlamydia avium sp. nov. and Chlamydia gallinacea sp. nov.</title>
        <authorList>
            <person name="Sachse K."/>
            <person name="Laroucau K."/>
            <person name="Riege K."/>
            <person name="Wehner S."/>
            <person name="Dilcher M."/>
            <person name="Creasy H.H."/>
            <person name="Weidmann M."/>
            <person name="Myers G."/>
            <person name="Vorimore F."/>
            <person name="Vicari N."/>
            <person name="Magnino S."/>
            <person name="Liebler-Tenorio E."/>
            <person name="Ruettger A."/>
            <person name="Bavoil P.M."/>
            <person name="Hufert F.T."/>
            <person name="Rossello-Mora R."/>
            <person name="Marz M."/>
        </authorList>
    </citation>
    <scope>NUCLEOTIDE SEQUENCE [LARGE SCALE GENOMIC DNA]</scope>
    <source>
        <strain evidence="14 15">10DC88</strain>
    </source>
</reference>
<evidence type="ECO:0000256" key="6">
    <source>
        <dbReference type="ARBA" id="ARBA00022989"/>
    </source>
</evidence>
<name>W8JFB8_9CHLA</name>
<evidence type="ECO:0000256" key="10">
    <source>
        <dbReference type="ARBA" id="ARBA00023186"/>
    </source>
</evidence>
<dbReference type="PATRIC" id="fig|1229831.3.peg.375"/>